<name>A0A1C5G950_MICEH</name>
<dbReference type="Proteomes" id="UP000198251">
    <property type="component" value="Chromosome I"/>
</dbReference>
<accession>A0A1C5G950</accession>
<dbReference type="AlphaFoldDB" id="A0A1C5G950"/>
<dbReference type="RefSeq" id="WP_157747080.1">
    <property type="nucleotide sequence ID" value="NZ_LT607733.1"/>
</dbReference>
<evidence type="ECO:0000313" key="1">
    <source>
        <dbReference type="EMBL" id="SCG15546.1"/>
    </source>
</evidence>
<organism evidence="1 2">
    <name type="scientific">Micromonospora echinofusca</name>
    <dbReference type="NCBI Taxonomy" id="47858"/>
    <lineage>
        <taxon>Bacteria</taxon>
        <taxon>Bacillati</taxon>
        <taxon>Actinomycetota</taxon>
        <taxon>Actinomycetes</taxon>
        <taxon>Micromonosporales</taxon>
        <taxon>Micromonosporaceae</taxon>
        <taxon>Micromonospora</taxon>
    </lineage>
</organism>
<dbReference type="EMBL" id="LT607733">
    <property type="protein sequence ID" value="SCG15546.1"/>
    <property type="molecule type" value="Genomic_DNA"/>
</dbReference>
<protein>
    <submittedName>
        <fullName evidence="1">Uncharacterized protein</fullName>
    </submittedName>
</protein>
<reference evidence="1 2" key="1">
    <citation type="submission" date="2016-06" db="EMBL/GenBank/DDBJ databases">
        <authorList>
            <person name="Kjaerup R.B."/>
            <person name="Dalgaard T.S."/>
            <person name="Juul-Madsen H.R."/>
        </authorList>
    </citation>
    <scope>NUCLEOTIDE SEQUENCE [LARGE SCALE GENOMIC DNA]</scope>
    <source>
        <strain evidence="1 2">DSM 43913</strain>
    </source>
</reference>
<dbReference type="GeneID" id="95801619"/>
<sequence length="236" mass="24696">MSGGSPVAGVPVKAIAEAVLERMARLGLTWRLRPARVVSVAGDGTVRVVHDGDTVPIRVVSMVGPVAVNAKVFVLKTPPAGNHIVGWAARPSTAPIWARKTDEPQNNSTAFLADPQLVLPIPAAGTYALSGAVWYRSSAVADFKGRFVFSAGSGGMRWSADGPLLADPTKPSFQLVFDAGTLALGATGTFDRAWVHGTVTANGPGALTLEWGQNTADGAATTFVLRDSWLRLEAIR</sequence>
<proteinExistence type="predicted"/>
<evidence type="ECO:0000313" key="2">
    <source>
        <dbReference type="Proteomes" id="UP000198251"/>
    </source>
</evidence>
<gene>
    <name evidence="1" type="ORF">GA0070610_1780</name>
</gene>
<keyword evidence="2" id="KW-1185">Reference proteome</keyword>